<proteinExistence type="predicted"/>
<feature type="transmembrane region" description="Helical" evidence="1">
    <location>
        <begin position="49"/>
        <end position="67"/>
    </location>
</feature>
<sequence>MILDVFAVSLVLSLIFRRRIFHLHQTDIRFVYLFPLPFVLQFLPIENRVLMMVISYSLLLFLLAFNWNIPGFKFIVMGSILNFVAILLNGGRMPVYGPLAAAMGLRASIKHALLEKFEPILLIGDIIPAYTPWGRKFLISVGDVLVYIGLMVFMLTKPKGSSLERAL</sequence>
<evidence type="ECO:0000313" key="3">
    <source>
        <dbReference type="Proteomes" id="UP000077469"/>
    </source>
</evidence>
<dbReference type="STRING" id="1123384.AJ81_05095"/>
<name>A0A0X1KQV0_9THEM</name>
<keyword evidence="1" id="KW-1133">Transmembrane helix</keyword>
<gene>
    <name evidence="2" type="ORF">AJ81_05095</name>
</gene>
<dbReference type="PATRIC" id="fig|1123384.7.peg.1006"/>
<dbReference type="AlphaFoldDB" id="A0A0X1KQV0"/>
<dbReference type="Proteomes" id="UP000077469">
    <property type="component" value="Chromosome"/>
</dbReference>
<evidence type="ECO:0000256" key="1">
    <source>
        <dbReference type="SAM" id="Phobius"/>
    </source>
</evidence>
<dbReference type="OrthoDB" id="37447at2"/>
<dbReference type="EMBL" id="CP007141">
    <property type="protein sequence ID" value="AJC73687.1"/>
    <property type="molecule type" value="Genomic_DNA"/>
</dbReference>
<dbReference type="RefSeq" id="WP_031504969.1">
    <property type="nucleotide sequence ID" value="NC_022795.1"/>
</dbReference>
<keyword evidence="1" id="KW-0812">Transmembrane</keyword>
<dbReference type="InterPro" id="IPR035168">
    <property type="entry name" value="DUF5317"/>
</dbReference>
<keyword evidence="3" id="KW-1185">Reference proteome</keyword>
<evidence type="ECO:0008006" key="4">
    <source>
        <dbReference type="Google" id="ProtNLM"/>
    </source>
</evidence>
<keyword evidence="1" id="KW-0472">Membrane</keyword>
<evidence type="ECO:0000313" key="2">
    <source>
        <dbReference type="EMBL" id="AJC73687.1"/>
    </source>
</evidence>
<dbReference type="KEGG" id="phy:AJ81_05095"/>
<reference evidence="2 3" key="1">
    <citation type="submission" date="2014-01" db="EMBL/GenBank/DDBJ databases">
        <title>Genome sequencing of Thermotog hypogea.</title>
        <authorList>
            <person name="Zhang X."/>
            <person name="Alvare G."/>
            <person name="Fristensky B."/>
            <person name="Chen L."/>
            <person name="Suen T."/>
            <person name="Chen Q."/>
            <person name="Ma K."/>
        </authorList>
    </citation>
    <scope>NUCLEOTIDE SEQUENCE [LARGE SCALE GENOMIC DNA]</scope>
    <source>
        <strain evidence="2 3">DSM 11164</strain>
    </source>
</reference>
<feature type="transmembrane region" description="Helical" evidence="1">
    <location>
        <begin position="137"/>
        <end position="155"/>
    </location>
</feature>
<feature type="transmembrane region" description="Helical" evidence="1">
    <location>
        <begin position="74"/>
        <end position="91"/>
    </location>
</feature>
<dbReference type="Pfam" id="PF17248">
    <property type="entry name" value="DUF5317"/>
    <property type="match status" value="1"/>
</dbReference>
<dbReference type="PaxDb" id="1123384-AJ81_05095"/>
<accession>A0A0X1KQV0</accession>
<organism evidence="2 3">
    <name type="scientific">Pseudothermotoga hypogea DSM 11164 = NBRC 106472</name>
    <dbReference type="NCBI Taxonomy" id="1123384"/>
    <lineage>
        <taxon>Bacteria</taxon>
        <taxon>Thermotogati</taxon>
        <taxon>Thermotogota</taxon>
        <taxon>Thermotogae</taxon>
        <taxon>Thermotogales</taxon>
        <taxon>Thermotogaceae</taxon>
        <taxon>Pseudothermotoga</taxon>
    </lineage>
</organism>
<protein>
    <recommendedName>
        <fullName evidence="4">DUF5317 domain-containing protein</fullName>
    </recommendedName>
</protein>